<organism evidence="13 14">
    <name type="scientific">Carnegiea gigantea</name>
    <dbReference type="NCBI Taxonomy" id="171969"/>
    <lineage>
        <taxon>Eukaryota</taxon>
        <taxon>Viridiplantae</taxon>
        <taxon>Streptophyta</taxon>
        <taxon>Embryophyta</taxon>
        <taxon>Tracheophyta</taxon>
        <taxon>Spermatophyta</taxon>
        <taxon>Magnoliopsida</taxon>
        <taxon>eudicotyledons</taxon>
        <taxon>Gunneridae</taxon>
        <taxon>Pentapetalae</taxon>
        <taxon>Caryophyllales</taxon>
        <taxon>Cactineae</taxon>
        <taxon>Cactaceae</taxon>
        <taxon>Cactoideae</taxon>
        <taxon>Echinocereeae</taxon>
        <taxon>Carnegiea</taxon>
    </lineage>
</organism>
<feature type="region of interest" description="Disordered" evidence="10">
    <location>
        <begin position="522"/>
        <end position="552"/>
    </location>
</feature>
<evidence type="ECO:0000256" key="7">
    <source>
        <dbReference type="ARBA" id="ARBA00023163"/>
    </source>
</evidence>
<dbReference type="SUPFAM" id="SSF48403">
    <property type="entry name" value="Ankyrin repeat"/>
    <property type="match status" value="1"/>
</dbReference>
<dbReference type="PANTHER" id="PTHR31251">
    <property type="entry name" value="SQUAMOSA PROMOTER-BINDING-LIKE PROTEIN 4"/>
    <property type="match status" value="1"/>
</dbReference>
<evidence type="ECO:0000256" key="1">
    <source>
        <dbReference type="ARBA" id="ARBA00004123"/>
    </source>
</evidence>
<evidence type="ECO:0000256" key="5">
    <source>
        <dbReference type="ARBA" id="ARBA00023015"/>
    </source>
</evidence>
<keyword evidence="11" id="KW-1133">Transmembrane helix</keyword>
<accession>A0A9Q1JX40</accession>
<feature type="compositionally biased region" description="Gly residues" evidence="10">
    <location>
        <begin position="116"/>
        <end position="131"/>
    </location>
</feature>
<keyword evidence="3 9" id="KW-0863">Zinc-finger</keyword>
<keyword evidence="11" id="KW-0812">Transmembrane</keyword>
<evidence type="ECO:0000256" key="10">
    <source>
        <dbReference type="SAM" id="MobiDB-lite"/>
    </source>
</evidence>
<evidence type="ECO:0000256" key="3">
    <source>
        <dbReference type="ARBA" id="ARBA00022771"/>
    </source>
</evidence>
<comment type="subcellular location">
    <subcellularLocation>
        <location evidence="1">Nucleus</location>
    </subcellularLocation>
</comment>
<evidence type="ECO:0000259" key="12">
    <source>
        <dbReference type="PROSITE" id="PS51141"/>
    </source>
</evidence>
<dbReference type="InterPro" id="IPR036770">
    <property type="entry name" value="Ankyrin_rpt-contain_sf"/>
</dbReference>
<feature type="compositionally biased region" description="Basic and acidic residues" evidence="10">
    <location>
        <begin position="33"/>
        <end position="45"/>
    </location>
</feature>
<feature type="region of interest" description="Disordered" evidence="10">
    <location>
        <begin position="77"/>
        <end position="166"/>
    </location>
</feature>
<feature type="compositionally biased region" description="Low complexity" evidence="10">
    <location>
        <begin position="132"/>
        <end position="142"/>
    </location>
</feature>
<evidence type="ECO:0000256" key="9">
    <source>
        <dbReference type="PROSITE-ProRule" id="PRU00470"/>
    </source>
</evidence>
<evidence type="ECO:0000256" key="2">
    <source>
        <dbReference type="ARBA" id="ARBA00022723"/>
    </source>
</evidence>
<dbReference type="InterPro" id="IPR004333">
    <property type="entry name" value="SBP_dom"/>
</dbReference>
<proteinExistence type="predicted"/>
<keyword evidence="7" id="KW-0804">Transcription</keyword>
<dbReference type="PROSITE" id="PS51141">
    <property type="entry name" value="ZF_SBP"/>
    <property type="match status" value="1"/>
</dbReference>
<dbReference type="AlphaFoldDB" id="A0A9Q1JX40"/>
<dbReference type="Pfam" id="PF26102">
    <property type="entry name" value="Ig_SPL7"/>
    <property type="match status" value="1"/>
</dbReference>
<keyword evidence="11" id="KW-0472">Membrane</keyword>
<dbReference type="InterPro" id="IPR036893">
    <property type="entry name" value="SBP_sf"/>
</dbReference>
<dbReference type="Gene3D" id="4.10.1100.10">
    <property type="entry name" value="Transcription factor, SBP-box domain"/>
    <property type="match status" value="1"/>
</dbReference>
<dbReference type="EMBL" id="JAKOGI010000592">
    <property type="protein sequence ID" value="KAJ8432679.1"/>
    <property type="molecule type" value="Genomic_DNA"/>
</dbReference>
<keyword evidence="5" id="KW-0805">Transcription regulation</keyword>
<evidence type="ECO:0000313" key="14">
    <source>
        <dbReference type="Proteomes" id="UP001153076"/>
    </source>
</evidence>
<feature type="compositionally biased region" description="Basic and acidic residues" evidence="10">
    <location>
        <begin position="1"/>
        <end position="12"/>
    </location>
</feature>
<comment type="caution">
    <text evidence="13">The sequence shown here is derived from an EMBL/GenBank/DDBJ whole genome shotgun (WGS) entry which is preliminary data.</text>
</comment>
<dbReference type="GO" id="GO:0005634">
    <property type="term" value="C:nucleus"/>
    <property type="evidence" value="ECO:0007669"/>
    <property type="project" value="UniProtKB-SubCell"/>
</dbReference>
<dbReference type="SUPFAM" id="SSF103612">
    <property type="entry name" value="SBT domain"/>
    <property type="match status" value="1"/>
</dbReference>
<feature type="domain" description="SBP-type" evidence="12">
    <location>
        <begin position="164"/>
        <end position="241"/>
    </location>
</feature>
<dbReference type="FunFam" id="4.10.1100.10:FF:000001">
    <property type="entry name" value="Squamosa promoter-binding-like protein 14"/>
    <property type="match status" value="1"/>
</dbReference>
<keyword evidence="2" id="KW-0479">Metal-binding</keyword>
<evidence type="ECO:0000256" key="11">
    <source>
        <dbReference type="SAM" id="Phobius"/>
    </source>
</evidence>
<evidence type="ECO:0000313" key="13">
    <source>
        <dbReference type="EMBL" id="KAJ8432679.1"/>
    </source>
</evidence>
<feature type="region of interest" description="Disordered" evidence="10">
    <location>
        <begin position="398"/>
        <end position="472"/>
    </location>
</feature>
<keyword evidence="14" id="KW-1185">Reference proteome</keyword>
<dbReference type="GO" id="GO:0003677">
    <property type="term" value="F:DNA binding"/>
    <property type="evidence" value="ECO:0007669"/>
    <property type="project" value="UniProtKB-KW"/>
</dbReference>
<keyword evidence="6" id="KW-0238">DNA-binding</keyword>
<feature type="compositionally biased region" description="Polar residues" evidence="10">
    <location>
        <begin position="542"/>
        <end position="552"/>
    </location>
</feature>
<dbReference type="PANTHER" id="PTHR31251:SF110">
    <property type="entry name" value="SQUAMOSA PROMOTER-BINDING-LIKE PROTEIN 14"/>
    <property type="match status" value="1"/>
</dbReference>
<evidence type="ECO:0000256" key="4">
    <source>
        <dbReference type="ARBA" id="ARBA00022833"/>
    </source>
</evidence>
<dbReference type="Gene3D" id="1.25.40.20">
    <property type="entry name" value="Ankyrin repeat-containing domain"/>
    <property type="match status" value="1"/>
</dbReference>
<protein>
    <recommendedName>
        <fullName evidence="12">SBP-type domain-containing protein</fullName>
    </recommendedName>
</protein>
<sequence length="1083" mass="118795">MPKNNNEDRGSKSIDSQTIYEDRSVLMEQQLHPQDHRPRDGWNPKDWEWDSTRFIARPRPAEPNLLHLGTVSVASSSPISKLGHGDQILGTPITSKGNNSTRDDVVDGNSLRLQLGGVGGDTGKTHSGGGQNSNSNSNSGEGPAASSRPNKKVRSGSPGSGGNYPMCQVDDCKEDLSKSKDYHRRHKVCEFHSKATKALVGNQMQRFCQQCSRFHPLVEFDEGKRSCRRRLAGHNRRRRKTQPEDATSTVLHSVDGNKAVGGNVDIVNLLAVLAGGQGNTQQNAPACPSFPDKNHLIQILSKINSLPVPANLVANPLIASSLAKQFIEQRSPDQRKLDLNATSGSTTDLLAALSTLTASAPNAVELFSQRSNPGVYVDKNKSSSGDKDTGADAVNKAAQDVPSLGGDRSSSTYQSPTDSDCQDQETQLNLQLFNSSPGNGSPPNVTSRNYFSSESSNPTEERTPSASPPVTKSLFPLEKTFAISNLARMSFRGDANMNVEPSQTGTSASKVTLELFNVGDRAANNSMQTSPYPPGYASSGSDHSPSSFTSDPQMDRTGRIMFKLFDKDPSHFPAALRTQIYSWLSNSPSEMESYIRPGCVVLSVYVLMSCAAWVQLEENFLQQVSALVQGSDSEFWRSGRFSVNVGRQLAIHSDGTIRICKPWTTMCSPELFLVTPFAVVGGQETSLTLRGRYLTTPGTNVHCTYMGGYSSKEVLGSSCRGYMYDEIRLNGFKIHAASPSVLGRCFIEVENGVRGNGFPVIVADDQICQELRLLESECIEEGIVYDAIPDDQVQSSVGPRSQEEVLHFLNELGWLFQRRMSSELDFHDYMPHRFQFLLTFSVERDYCTLVKRLLDIFVGRDSGMDGLSMESLDALAKMHLLHRAVKRKSKKMVDLLIHYSVSCKGGTAKKYIFPPNLRGPGGVTPLHLAACTSGCYDIVDVLTDDPMQIGLNCWKSLLDDCRQSPYAYAMMRNNHSLNTIVAEKLEGRINGQVSVSIGSDIMEIELPTELKQVQINKSQKSCSKCAAMTYSTMSRSRSLLHRPFIHSMLAIAAVCVCVCLLFKSIHVSPGHPFKWDDLDFGTI</sequence>
<gene>
    <name evidence="13" type="ORF">Cgig2_034005</name>
</gene>
<reference evidence="13" key="1">
    <citation type="submission" date="2022-04" db="EMBL/GenBank/DDBJ databases">
        <title>Carnegiea gigantea Genome sequencing and assembly v2.</title>
        <authorList>
            <person name="Copetti D."/>
            <person name="Sanderson M.J."/>
            <person name="Burquez A."/>
            <person name="Wojciechowski M.F."/>
        </authorList>
    </citation>
    <scope>NUCLEOTIDE SEQUENCE</scope>
    <source>
        <strain evidence="13">SGP5-SGP5p</strain>
        <tissue evidence="13">Aerial part</tissue>
    </source>
</reference>
<evidence type="ECO:0000256" key="8">
    <source>
        <dbReference type="ARBA" id="ARBA00023242"/>
    </source>
</evidence>
<feature type="region of interest" description="Disordered" evidence="10">
    <location>
        <begin position="1"/>
        <end position="45"/>
    </location>
</feature>
<dbReference type="OrthoDB" id="514967at2759"/>
<dbReference type="GO" id="GO:0008270">
    <property type="term" value="F:zinc ion binding"/>
    <property type="evidence" value="ECO:0007669"/>
    <property type="project" value="UniProtKB-KW"/>
</dbReference>
<dbReference type="InterPro" id="IPR044817">
    <property type="entry name" value="SBP-like"/>
</dbReference>
<feature type="transmembrane region" description="Helical" evidence="11">
    <location>
        <begin position="1044"/>
        <end position="1065"/>
    </location>
</feature>
<evidence type="ECO:0000256" key="6">
    <source>
        <dbReference type="ARBA" id="ARBA00023125"/>
    </source>
</evidence>
<keyword evidence="4" id="KW-0862">Zinc</keyword>
<keyword evidence="8" id="KW-0539">Nucleus</keyword>
<dbReference type="Pfam" id="PF03110">
    <property type="entry name" value="SBP"/>
    <property type="match status" value="1"/>
</dbReference>
<feature type="compositionally biased region" description="Polar residues" evidence="10">
    <location>
        <begin position="408"/>
        <end position="470"/>
    </location>
</feature>
<dbReference type="Proteomes" id="UP001153076">
    <property type="component" value="Unassembled WGS sequence"/>
</dbReference>
<name>A0A9Q1JX40_9CARY</name>